<sequence>MTALLDIQGLSVHFPAHVAVDNLDLRIAKEEMLAQVGKSGCGKSTTALSIMRLLPMQTKVSGAITLGGKDLLRLGERQLASVRGNGISMIFQEPVTSLNPLLTIGRPSQAWPLC</sequence>
<evidence type="ECO:0000256" key="2">
    <source>
        <dbReference type="ARBA" id="ARBA00005417"/>
    </source>
</evidence>
<gene>
    <name evidence="9" type="ORF">BIY29_05195</name>
</gene>
<evidence type="ECO:0000313" key="10">
    <source>
        <dbReference type="Proteomes" id="UP000285648"/>
    </source>
</evidence>
<dbReference type="InterPro" id="IPR027417">
    <property type="entry name" value="P-loop_NTPase"/>
</dbReference>
<keyword evidence="4" id="KW-1003">Cell membrane</keyword>
<dbReference type="Proteomes" id="UP000285648">
    <property type="component" value="Unassembled WGS sequence"/>
</dbReference>
<evidence type="ECO:0000256" key="5">
    <source>
        <dbReference type="ARBA" id="ARBA00022519"/>
    </source>
</evidence>
<dbReference type="GO" id="GO:0005524">
    <property type="term" value="F:ATP binding"/>
    <property type="evidence" value="ECO:0007669"/>
    <property type="project" value="InterPro"/>
</dbReference>
<keyword evidence="6" id="KW-1278">Translocase</keyword>
<proteinExistence type="inferred from homology"/>
<evidence type="ECO:0000256" key="1">
    <source>
        <dbReference type="ARBA" id="ARBA00004370"/>
    </source>
</evidence>
<dbReference type="PANTHER" id="PTHR43297:SF14">
    <property type="entry name" value="ATPASE AAA-TYPE CORE DOMAIN-CONTAINING PROTEIN"/>
    <property type="match status" value="1"/>
</dbReference>
<keyword evidence="3" id="KW-0813">Transport</keyword>
<evidence type="ECO:0000259" key="8">
    <source>
        <dbReference type="Pfam" id="PF00005"/>
    </source>
</evidence>
<keyword evidence="5" id="KW-0997">Cell inner membrane</keyword>
<comment type="caution">
    <text evidence="9">The sequence shown here is derived from an EMBL/GenBank/DDBJ whole genome shotgun (WGS) entry which is preliminary data.</text>
</comment>
<dbReference type="GO" id="GO:0016887">
    <property type="term" value="F:ATP hydrolysis activity"/>
    <property type="evidence" value="ECO:0007669"/>
    <property type="project" value="InterPro"/>
</dbReference>
<name>A0A421DRQ6_9GAMM</name>
<dbReference type="AlphaFoldDB" id="A0A421DRQ6"/>
<keyword evidence="10" id="KW-1185">Reference proteome</keyword>
<evidence type="ECO:0000313" key="9">
    <source>
        <dbReference type="EMBL" id="RLM26733.1"/>
    </source>
</evidence>
<dbReference type="InterPro" id="IPR003439">
    <property type="entry name" value="ABC_transporter-like_ATP-bd"/>
</dbReference>
<dbReference type="GO" id="GO:0016020">
    <property type="term" value="C:membrane"/>
    <property type="evidence" value="ECO:0007669"/>
    <property type="project" value="UniProtKB-SubCell"/>
</dbReference>
<organism evidence="9 10">
    <name type="scientific">Brenneria alni</name>
    <dbReference type="NCBI Taxonomy" id="71656"/>
    <lineage>
        <taxon>Bacteria</taxon>
        <taxon>Pseudomonadati</taxon>
        <taxon>Pseudomonadota</taxon>
        <taxon>Gammaproteobacteria</taxon>
        <taxon>Enterobacterales</taxon>
        <taxon>Pectobacteriaceae</taxon>
        <taxon>Brenneria</taxon>
    </lineage>
</organism>
<dbReference type="Gene3D" id="3.40.50.300">
    <property type="entry name" value="P-loop containing nucleotide triphosphate hydrolases"/>
    <property type="match status" value="1"/>
</dbReference>
<evidence type="ECO:0000256" key="3">
    <source>
        <dbReference type="ARBA" id="ARBA00022448"/>
    </source>
</evidence>
<dbReference type="PANTHER" id="PTHR43297">
    <property type="entry name" value="OLIGOPEPTIDE TRANSPORT ATP-BINDING PROTEIN APPD"/>
    <property type="match status" value="1"/>
</dbReference>
<protein>
    <recommendedName>
        <fullName evidence="8">ABC transporter domain-containing protein</fullName>
    </recommendedName>
</protein>
<evidence type="ECO:0000256" key="6">
    <source>
        <dbReference type="ARBA" id="ARBA00022967"/>
    </source>
</evidence>
<evidence type="ECO:0000256" key="7">
    <source>
        <dbReference type="ARBA" id="ARBA00023136"/>
    </source>
</evidence>
<evidence type="ECO:0000256" key="4">
    <source>
        <dbReference type="ARBA" id="ARBA00022475"/>
    </source>
</evidence>
<dbReference type="RefSeq" id="WP_121574122.1">
    <property type="nucleotide sequence ID" value="NZ_MJLZ01000007.1"/>
</dbReference>
<feature type="domain" description="ABC transporter" evidence="8">
    <location>
        <begin position="21"/>
        <end position="104"/>
    </location>
</feature>
<comment type="subcellular location">
    <subcellularLocation>
        <location evidence="1">Membrane</location>
    </subcellularLocation>
</comment>
<reference evidence="9 10" key="1">
    <citation type="submission" date="2016-09" db="EMBL/GenBank/DDBJ databases">
        <authorList>
            <person name="Doonan J."/>
            <person name="Pachebat J.A."/>
            <person name="Golyshin P.N."/>
            <person name="Denman S."/>
            <person name="Mcdonald J.E."/>
        </authorList>
    </citation>
    <scope>NUCLEOTIDE SEQUENCE [LARGE SCALE GENOMIC DNA]</scope>
    <source>
        <strain evidence="9 10">NCPPB 3934</strain>
    </source>
</reference>
<dbReference type="OrthoDB" id="9784450at2"/>
<accession>A0A421DRQ6</accession>
<dbReference type="SUPFAM" id="SSF52540">
    <property type="entry name" value="P-loop containing nucleoside triphosphate hydrolases"/>
    <property type="match status" value="1"/>
</dbReference>
<comment type="similarity">
    <text evidence="2">Belongs to the ABC transporter superfamily.</text>
</comment>
<keyword evidence="7" id="KW-0472">Membrane</keyword>
<dbReference type="Pfam" id="PF00005">
    <property type="entry name" value="ABC_tran"/>
    <property type="match status" value="1"/>
</dbReference>
<dbReference type="EMBL" id="MJLZ01000007">
    <property type="protein sequence ID" value="RLM26733.1"/>
    <property type="molecule type" value="Genomic_DNA"/>
</dbReference>
<dbReference type="InterPro" id="IPR050388">
    <property type="entry name" value="ABC_Ni/Peptide_Import"/>
</dbReference>